<dbReference type="EMBL" id="BSUO01000001">
    <property type="protein sequence ID" value="GMA39895.1"/>
    <property type="molecule type" value="Genomic_DNA"/>
</dbReference>
<keyword evidence="3" id="KW-1185">Reference proteome</keyword>
<gene>
    <name evidence="2" type="ORF">GCM10025883_19400</name>
</gene>
<protein>
    <recommendedName>
        <fullName evidence="1">Glucose-1-phosphate adenylyltransferase/Bifunctional protein GlmU-like C-terminal hexapeptide domain-containing protein</fullName>
    </recommendedName>
</protein>
<evidence type="ECO:0000259" key="1">
    <source>
        <dbReference type="Pfam" id="PF24894"/>
    </source>
</evidence>
<name>A0ABQ6IPS4_9MICO</name>
<comment type="caution">
    <text evidence="2">The sequence shown here is derived from an EMBL/GenBank/DDBJ whole genome shotgun (WGS) entry which is preliminary data.</text>
</comment>
<feature type="domain" description="Glucose-1-phosphate adenylyltransferase/Bifunctional protein GlmU-like C-terminal hexapeptide" evidence="1">
    <location>
        <begin position="2"/>
        <end position="55"/>
    </location>
</feature>
<proteinExistence type="predicted"/>
<dbReference type="Proteomes" id="UP001157126">
    <property type="component" value="Unassembled WGS sequence"/>
</dbReference>
<reference evidence="3" key="1">
    <citation type="journal article" date="2019" name="Int. J. Syst. Evol. Microbiol.">
        <title>The Global Catalogue of Microorganisms (GCM) 10K type strain sequencing project: providing services to taxonomists for standard genome sequencing and annotation.</title>
        <authorList>
            <consortium name="The Broad Institute Genomics Platform"/>
            <consortium name="The Broad Institute Genome Sequencing Center for Infectious Disease"/>
            <person name="Wu L."/>
            <person name="Ma J."/>
        </authorList>
    </citation>
    <scope>NUCLEOTIDE SEQUENCE [LARGE SCALE GENOMIC DNA]</scope>
    <source>
        <strain evidence="3">NBRC 113072</strain>
    </source>
</reference>
<sequence>MRSVLGPGVVVEAGAEVVDSVVFEDVTIRAGAFVGTAIVDHQVEIERDARIGVETGDRLPAEEDVSLVGRQSRVGRGVVIDSGARLEPGTTA</sequence>
<dbReference type="Pfam" id="PF24894">
    <property type="entry name" value="Hexapep_GlmU"/>
    <property type="match status" value="1"/>
</dbReference>
<dbReference type="InterPro" id="IPR011004">
    <property type="entry name" value="Trimer_LpxA-like_sf"/>
</dbReference>
<dbReference type="SUPFAM" id="SSF51161">
    <property type="entry name" value="Trimeric LpxA-like enzymes"/>
    <property type="match status" value="1"/>
</dbReference>
<evidence type="ECO:0000313" key="3">
    <source>
        <dbReference type="Proteomes" id="UP001157126"/>
    </source>
</evidence>
<dbReference type="Gene3D" id="2.160.10.10">
    <property type="entry name" value="Hexapeptide repeat proteins"/>
    <property type="match status" value="1"/>
</dbReference>
<organism evidence="2 3">
    <name type="scientific">Mobilicoccus caccae</name>
    <dbReference type="NCBI Taxonomy" id="1859295"/>
    <lineage>
        <taxon>Bacteria</taxon>
        <taxon>Bacillati</taxon>
        <taxon>Actinomycetota</taxon>
        <taxon>Actinomycetes</taxon>
        <taxon>Micrococcales</taxon>
        <taxon>Dermatophilaceae</taxon>
        <taxon>Mobilicoccus</taxon>
    </lineage>
</organism>
<evidence type="ECO:0000313" key="2">
    <source>
        <dbReference type="EMBL" id="GMA39895.1"/>
    </source>
</evidence>
<accession>A0ABQ6IPS4</accession>
<dbReference type="InterPro" id="IPR056818">
    <property type="entry name" value="GlmU/GlgC-like_hexapep"/>
</dbReference>